<comment type="caution">
    <text evidence="1">The sequence shown here is derived from an EMBL/GenBank/DDBJ whole genome shotgun (WGS) entry which is preliminary data.</text>
</comment>
<proteinExistence type="predicted"/>
<gene>
    <name evidence="1" type="ORF">GCM10009867_23140</name>
</gene>
<evidence type="ECO:0000313" key="2">
    <source>
        <dbReference type="Proteomes" id="UP001501326"/>
    </source>
</evidence>
<dbReference type="InterPro" id="IPR007511">
    <property type="entry name" value="DUF501"/>
</dbReference>
<organism evidence="1 2">
    <name type="scientific">Pedococcus aerophilus</name>
    <dbReference type="NCBI Taxonomy" id="436356"/>
    <lineage>
        <taxon>Bacteria</taxon>
        <taxon>Bacillati</taxon>
        <taxon>Actinomycetota</taxon>
        <taxon>Actinomycetes</taxon>
        <taxon>Micrococcales</taxon>
        <taxon>Intrasporangiaceae</taxon>
        <taxon>Pedococcus</taxon>
    </lineage>
</organism>
<dbReference type="Proteomes" id="UP001501326">
    <property type="component" value="Unassembled WGS sequence"/>
</dbReference>
<dbReference type="Pfam" id="PF04417">
    <property type="entry name" value="DUF501"/>
    <property type="match status" value="1"/>
</dbReference>
<keyword evidence="2" id="KW-1185">Reference proteome</keyword>
<sequence length="177" mass="18714">MTELPPDVPQAQPPTQADIAAVDVQLGRVPRGVVAVAHRCPCGRPDVLTTEPRLPGGTPFPTTFYATCPKLTGAISTLESQGVMKEMTDRLAADEDLAARYAAAHEDYLRRRYELGRVEEIEGISAGGMPTRVKCLHVLAAHSLAAGPGVNPLGDETLALLGDWWSNGSCVPDGTSA</sequence>
<dbReference type="EMBL" id="BAAARN010000002">
    <property type="protein sequence ID" value="GAA2737133.1"/>
    <property type="molecule type" value="Genomic_DNA"/>
</dbReference>
<reference evidence="2" key="1">
    <citation type="journal article" date="2019" name="Int. J. Syst. Evol. Microbiol.">
        <title>The Global Catalogue of Microorganisms (GCM) 10K type strain sequencing project: providing services to taxonomists for standard genome sequencing and annotation.</title>
        <authorList>
            <consortium name="The Broad Institute Genomics Platform"/>
            <consortium name="The Broad Institute Genome Sequencing Center for Infectious Disease"/>
            <person name="Wu L."/>
            <person name="Ma J."/>
        </authorList>
    </citation>
    <scope>NUCLEOTIDE SEQUENCE [LARGE SCALE GENOMIC DNA]</scope>
    <source>
        <strain evidence="2">JCM 16378</strain>
    </source>
</reference>
<dbReference type="PANTHER" id="PTHR37163:SF1">
    <property type="entry name" value="DUF501 DOMAIN-CONTAINING PROTEIN"/>
    <property type="match status" value="1"/>
</dbReference>
<evidence type="ECO:0000313" key="1">
    <source>
        <dbReference type="EMBL" id="GAA2737133.1"/>
    </source>
</evidence>
<name>A0ABP6H8Z8_9MICO</name>
<accession>A0ABP6H8Z8</accession>
<dbReference type="PANTHER" id="PTHR37163">
    <property type="entry name" value="CONSERVED PROTEIN"/>
    <property type="match status" value="1"/>
</dbReference>
<protein>
    <submittedName>
        <fullName evidence="1">DUF501 domain-containing protein</fullName>
    </submittedName>
</protein>